<name>A0A5B8W135_9SPHI</name>
<dbReference type="KEGG" id="mgk:FSB76_16095"/>
<gene>
    <name evidence="2" type="ORF">FSB76_16095</name>
</gene>
<dbReference type="OrthoDB" id="973569at2"/>
<evidence type="ECO:0000256" key="1">
    <source>
        <dbReference type="SAM" id="Phobius"/>
    </source>
</evidence>
<feature type="transmembrane region" description="Helical" evidence="1">
    <location>
        <begin position="20"/>
        <end position="36"/>
    </location>
</feature>
<sequence>MKNTFKLHSQIGPAKQGGAFINIFLMIACLVLVLTLNSCRKPNEGIALTINETTLTKAPVLLRFANANATSSNQPGDFDVKITGKDAALVQMDGGSTSDFKASHGFLPLSLTANAAPSASSPVTFNVSADIPGYAPITQTVTITTDSAKIVDVGVVEYANPPAGTSVLASTTPLANGVSAGATLNLPQRSGMVETAQVKILPGTQMLDADGSAINASQLTSNIVDFSAVSTTSYGAFPGGFSPTNVIDKAGNQVNGGNAINFVSAGLLSIKMSAAGTQVRHFSQPIQVSMKLNPNTTNFITGNNIKAGDTVPLWSLTEETGQWKSEGDVTIANDGNGNLTANFETSHLCCFNLDWSWAVAGHPYGTCFTPLTVRIHCGAGNSGVYDVTIVTPNNQYLAGAHGEFVHDGDVVVFPYVPSIAQCKVVISSFNLYLNPRLPILAETGLFNPCSQGSVDLNFGSPATPSLINVTLNMQGFCSNKNINLLPSGWFFLYDIGAAQLNQNAWTYAYVSRGVIQYAFGTGITGSRGKYSIKLFNGDQYYMYAYNSYLWYQSSVFTMAPRNFTLPSASGINGTAIYDVGSNTLNITAKFSVRCH</sequence>
<dbReference type="EMBL" id="CP042437">
    <property type="protein sequence ID" value="QEC77393.1"/>
    <property type="molecule type" value="Genomic_DNA"/>
</dbReference>
<dbReference type="Proteomes" id="UP000321362">
    <property type="component" value="Chromosome"/>
</dbReference>
<dbReference type="AlphaFoldDB" id="A0A5B8W135"/>
<evidence type="ECO:0000313" key="3">
    <source>
        <dbReference type="Proteomes" id="UP000321362"/>
    </source>
</evidence>
<dbReference type="RefSeq" id="WP_147055038.1">
    <property type="nucleotide sequence ID" value="NZ_CP042437.1"/>
</dbReference>
<organism evidence="2 3">
    <name type="scientific">Mucilaginibacter ginsenosidivorax</name>
    <dbReference type="NCBI Taxonomy" id="862126"/>
    <lineage>
        <taxon>Bacteria</taxon>
        <taxon>Pseudomonadati</taxon>
        <taxon>Bacteroidota</taxon>
        <taxon>Sphingobacteriia</taxon>
        <taxon>Sphingobacteriales</taxon>
        <taxon>Sphingobacteriaceae</taxon>
        <taxon>Mucilaginibacter</taxon>
    </lineage>
</organism>
<reference evidence="2 3" key="1">
    <citation type="journal article" date="2013" name="J. Microbiol.">
        <title>Mucilaginibacter ginsenosidivorax sp. nov., with ginsenoside converting activity isolated from sediment.</title>
        <authorList>
            <person name="Kim J.K."/>
            <person name="Choi T.E."/>
            <person name="Liu Q.M."/>
            <person name="Park H.Y."/>
            <person name="Yi T.H."/>
            <person name="Yoon M.H."/>
            <person name="Kim S.C."/>
            <person name="Im W.T."/>
        </authorList>
    </citation>
    <scope>NUCLEOTIDE SEQUENCE [LARGE SCALE GENOMIC DNA]</scope>
    <source>
        <strain evidence="2 3">KHI28</strain>
    </source>
</reference>
<keyword evidence="1" id="KW-0812">Transmembrane</keyword>
<proteinExistence type="predicted"/>
<evidence type="ECO:0000313" key="2">
    <source>
        <dbReference type="EMBL" id="QEC77393.1"/>
    </source>
</evidence>
<keyword evidence="1" id="KW-0472">Membrane</keyword>
<dbReference type="PROSITE" id="PS51257">
    <property type="entry name" value="PROKAR_LIPOPROTEIN"/>
    <property type="match status" value="1"/>
</dbReference>
<protein>
    <submittedName>
        <fullName evidence="2">Uncharacterized protein</fullName>
    </submittedName>
</protein>
<keyword evidence="3" id="KW-1185">Reference proteome</keyword>
<keyword evidence="1" id="KW-1133">Transmembrane helix</keyword>
<accession>A0A5B8W135</accession>